<sequence>MEIRTVPGTATFTSSHWTRR</sequence>
<dbReference type="AlphaFoldDB" id="A0A1A6HGF3"/>
<evidence type="ECO:0000256" key="1">
    <source>
        <dbReference type="SAM" id="MobiDB-lite"/>
    </source>
</evidence>
<evidence type="ECO:0000313" key="3">
    <source>
        <dbReference type="Proteomes" id="UP000092124"/>
    </source>
</evidence>
<proteinExistence type="predicted"/>
<dbReference type="EMBL" id="LZPO01028443">
    <property type="protein sequence ID" value="OBS77663.1"/>
    <property type="molecule type" value="Genomic_DNA"/>
</dbReference>
<accession>A0A1A6HGF3</accession>
<protein>
    <submittedName>
        <fullName evidence="2">Uncharacterized protein</fullName>
    </submittedName>
</protein>
<organism evidence="2 3">
    <name type="scientific">Neotoma lepida</name>
    <name type="common">Desert woodrat</name>
    <dbReference type="NCBI Taxonomy" id="56216"/>
    <lineage>
        <taxon>Eukaryota</taxon>
        <taxon>Metazoa</taxon>
        <taxon>Chordata</taxon>
        <taxon>Craniata</taxon>
        <taxon>Vertebrata</taxon>
        <taxon>Euteleostomi</taxon>
        <taxon>Mammalia</taxon>
        <taxon>Eutheria</taxon>
        <taxon>Euarchontoglires</taxon>
        <taxon>Glires</taxon>
        <taxon>Rodentia</taxon>
        <taxon>Myomorpha</taxon>
        <taxon>Muroidea</taxon>
        <taxon>Cricetidae</taxon>
        <taxon>Neotominae</taxon>
        <taxon>Neotoma</taxon>
    </lineage>
</organism>
<name>A0A1A6HGF3_NEOLE</name>
<evidence type="ECO:0000313" key="2">
    <source>
        <dbReference type="EMBL" id="OBS77663.1"/>
    </source>
</evidence>
<reference evidence="2 3" key="1">
    <citation type="submission" date="2016-06" db="EMBL/GenBank/DDBJ databases">
        <title>The Draft Genome Sequence and Annotation of the Desert Woodrat Neotoma lepida.</title>
        <authorList>
            <person name="Campbell M."/>
            <person name="Oakeson K.F."/>
            <person name="Yandell M."/>
            <person name="Halpert J.R."/>
            <person name="Dearing D."/>
        </authorList>
    </citation>
    <scope>NUCLEOTIDE SEQUENCE [LARGE SCALE GENOMIC DNA]</scope>
    <source>
        <strain evidence="2">417</strain>
        <tissue evidence="2">Liver</tissue>
    </source>
</reference>
<feature type="region of interest" description="Disordered" evidence="1">
    <location>
        <begin position="1"/>
        <end position="20"/>
    </location>
</feature>
<gene>
    <name evidence="2" type="ORF">A6R68_19949</name>
</gene>
<keyword evidence="3" id="KW-1185">Reference proteome</keyword>
<comment type="caution">
    <text evidence="2">The sequence shown here is derived from an EMBL/GenBank/DDBJ whole genome shotgun (WGS) entry which is preliminary data.</text>
</comment>
<dbReference type="Proteomes" id="UP000092124">
    <property type="component" value="Unassembled WGS sequence"/>
</dbReference>
<feature type="compositionally biased region" description="Polar residues" evidence="1">
    <location>
        <begin position="8"/>
        <end position="20"/>
    </location>
</feature>